<dbReference type="RefSeq" id="WP_232497345.1">
    <property type="nucleotide sequence ID" value="NZ_BAAANH010000002.1"/>
</dbReference>
<comment type="catalytic activity">
    <reaction evidence="1">
        <text>ATP + protein L-histidine = ADP + protein N-phospho-L-histidine.</text>
        <dbReference type="EC" id="2.7.13.3"/>
    </reaction>
</comment>
<protein>
    <recommendedName>
        <fullName evidence="2">histidine kinase</fullName>
        <ecNumber evidence="2">2.7.13.3</ecNumber>
    </recommendedName>
</protein>
<keyword evidence="7" id="KW-0067">ATP-binding</keyword>
<keyword evidence="9" id="KW-0472">Membrane</keyword>
<dbReference type="Proteomes" id="UP001500506">
    <property type="component" value="Unassembled WGS sequence"/>
</dbReference>
<evidence type="ECO:0000313" key="13">
    <source>
        <dbReference type="EMBL" id="GAA1754154.1"/>
    </source>
</evidence>
<gene>
    <name evidence="13" type="ORF">GCM10009747_10050</name>
</gene>
<keyword evidence="8" id="KW-0902">Two-component regulatory system</keyword>
<dbReference type="InterPro" id="IPR036890">
    <property type="entry name" value="HATPase_C_sf"/>
</dbReference>
<dbReference type="InterPro" id="IPR003594">
    <property type="entry name" value="HATPase_dom"/>
</dbReference>
<evidence type="ECO:0000256" key="5">
    <source>
        <dbReference type="ARBA" id="ARBA00022741"/>
    </source>
</evidence>
<accession>A0ABN2KEJ8</accession>
<dbReference type="EMBL" id="BAAANH010000002">
    <property type="protein sequence ID" value="GAA1754154.1"/>
    <property type="molecule type" value="Genomic_DNA"/>
</dbReference>
<dbReference type="Pfam" id="PF07730">
    <property type="entry name" value="HisKA_3"/>
    <property type="match status" value="1"/>
</dbReference>
<reference evidence="13 14" key="1">
    <citation type="journal article" date="2019" name="Int. J. Syst. Evol. Microbiol.">
        <title>The Global Catalogue of Microorganisms (GCM) 10K type strain sequencing project: providing services to taxonomists for standard genome sequencing and annotation.</title>
        <authorList>
            <consortium name="The Broad Institute Genomics Platform"/>
            <consortium name="The Broad Institute Genome Sequencing Center for Infectious Disease"/>
            <person name="Wu L."/>
            <person name="Ma J."/>
        </authorList>
    </citation>
    <scope>NUCLEOTIDE SEQUENCE [LARGE SCALE GENOMIC DNA]</scope>
    <source>
        <strain evidence="13 14">JCM 14319</strain>
    </source>
</reference>
<feature type="transmembrane region" description="Helical" evidence="9">
    <location>
        <begin position="67"/>
        <end position="86"/>
    </location>
</feature>
<feature type="transmembrane region" description="Helical" evidence="9">
    <location>
        <begin position="93"/>
        <end position="126"/>
    </location>
</feature>
<dbReference type="PANTHER" id="PTHR24421:SF10">
    <property type="entry name" value="NITRATE_NITRITE SENSOR PROTEIN NARQ"/>
    <property type="match status" value="1"/>
</dbReference>
<dbReference type="SUPFAM" id="SSF55874">
    <property type="entry name" value="ATPase domain of HSP90 chaperone/DNA topoisomerase II/histidine kinase"/>
    <property type="match status" value="1"/>
</dbReference>
<dbReference type="PANTHER" id="PTHR24421">
    <property type="entry name" value="NITRATE/NITRITE SENSOR PROTEIN NARX-RELATED"/>
    <property type="match status" value="1"/>
</dbReference>
<dbReference type="InterPro" id="IPR050482">
    <property type="entry name" value="Sensor_HK_TwoCompSys"/>
</dbReference>
<evidence type="ECO:0000256" key="7">
    <source>
        <dbReference type="ARBA" id="ARBA00022840"/>
    </source>
</evidence>
<evidence type="ECO:0000256" key="3">
    <source>
        <dbReference type="ARBA" id="ARBA00022553"/>
    </source>
</evidence>
<keyword evidence="9" id="KW-1133">Transmembrane helix</keyword>
<evidence type="ECO:0000259" key="10">
    <source>
        <dbReference type="Pfam" id="PF02518"/>
    </source>
</evidence>
<evidence type="ECO:0000313" key="14">
    <source>
        <dbReference type="Proteomes" id="UP001500506"/>
    </source>
</evidence>
<feature type="transmembrane region" description="Helical" evidence="9">
    <location>
        <begin position="41"/>
        <end position="61"/>
    </location>
</feature>
<keyword evidence="4" id="KW-0808">Transferase</keyword>
<dbReference type="CDD" id="cd16917">
    <property type="entry name" value="HATPase_UhpB-NarQ-NarX-like"/>
    <property type="match status" value="1"/>
</dbReference>
<dbReference type="InterPro" id="IPR011712">
    <property type="entry name" value="Sig_transdc_His_kin_sub3_dim/P"/>
</dbReference>
<keyword evidence="9" id="KW-0812">Transmembrane</keyword>
<dbReference type="Gene3D" id="3.30.565.10">
    <property type="entry name" value="Histidine kinase-like ATPase, C-terminal domain"/>
    <property type="match status" value="1"/>
</dbReference>
<evidence type="ECO:0000256" key="2">
    <source>
        <dbReference type="ARBA" id="ARBA00012438"/>
    </source>
</evidence>
<dbReference type="Pfam" id="PF02518">
    <property type="entry name" value="HATPase_c"/>
    <property type="match status" value="1"/>
</dbReference>
<keyword evidence="14" id="KW-1185">Reference proteome</keyword>
<evidence type="ECO:0000259" key="11">
    <source>
        <dbReference type="Pfam" id="PF07730"/>
    </source>
</evidence>
<feature type="transmembrane region" description="Helical" evidence="9">
    <location>
        <begin position="132"/>
        <end position="151"/>
    </location>
</feature>
<organism evidence="13 14">
    <name type="scientific">Agromyces humatus</name>
    <dbReference type="NCBI Taxonomy" id="279573"/>
    <lineage>
        <taxon>Bacteria</taxon>
        <taxon>Bacillati</taxon>
        <taxon>Actinomycetota</taxon>
        <taxon>Actinomycetes</taxon>
        <taxon>Micrococcales</taxon>
        <taxon>Microbacteriaceae</taxon>
        <taxon>Agromyces</taxon>
    </lineage>
</organism>
<evidence type="ECO:0000256" key="8">
    <source>
        <dbReference type="ARBA" id="ARBA00023012"/>
    </source>
</evidence>
<name>A0ABN2KEJ8_9MICO</name>
<evidence type="ECO:0000259" key="12">
    <source>
        <dbReference type="Pfam" id="PF23539"/>
    </source>
</evidence>
<dbReference type="EC" id="2.7.13.3" evidence="2"/>
<keyword evidence="6 13" id="KW-0418">Kinase</keyword>
<feature type="domain" description="DUF7134" evidence="12">
    <location>
        <begin position="29"/>
        <end position="192"/>
    </location>
</feature>
<proteinExistence type="predicted"/>
<keyword evidence="5" id="KW-0547">Nucleotide-binding</keyword>
<evidence type="ECO:0000256" key="1">
    <source>
        <dbReference type="ARBA" id="ARBA00000085"/>
    </source>
</evidence>
<dbReference type="GO" id="GO:0016301">
    <property type="term" value="F:kinase activity"/>
    <property type="evidence" value="ECO:0007669"/>
    <property type="project" value="UniProtKB-KW"/>
</dbReference>
<feature type="domain" description="Histidine kinase/HSP90-like ATPase" evidence="10">
    <location>
        <begin position="329"/>
        <end position="418"/>
    </location>
</feature>
<dbReference type="Pfam" id="PF23539">
    <property type="entry name" value="DUF7134"/>
    <property type="match status" value="1"/>
</dbReference>
<evidence type="ECO:0000256" key="9">
    <source>
        <dbReference type="SAM" id="Phobius"/>
    </source>
</evidence>
<sequence>MTQSWLAPDHPNAVVGGEPRLPKPPGVFRQFWARHPRLTDGLIAGIYGVPTISTAIVMAVIDGLPVWFAIVEVASILAATVAVFLLRRTRPRIVLGIGMLVCLVSAPAGSIEIIAILIALYAVAVYDSSRSAWIGLGLSVGVAALTSFLAARLRDTRIVEPFDFEPLGSSIALALFMLIATLIGVTVGNRRRYLDALIARAHDLARERDQQAELAAAQERSRIAREMHDIVSHGLTVMITLAEGSAVTAGRDPERAADAMRHVADAGRDALGEMRRMLGVLTGPADAAADRSPQPDVAAIPALVDGFREAGLPVRLTTSGPAITEPTLQLAVYRIVQEGLTNALRHASGAQHVDVRIERRDDDIEVTVEDDAVHRSIRMTGAGRGLAGLRERVALYGGTVEAGSRPGGGWLLRATLDATSDRPGGDA</sequence>
<dbReference type="InterPro" id="IPR055558">
    <property type="entry name" value="DUF7134"/>
</dbReference>
<feature type="transmembrane region" description="Helical" evidence="9">
    <location>
        <begin position="171"/>
        <end position="188"/>
    </location>
</feature>
<dbReference type="Gene3D" id="1.20.5.1930">
    <property type="match status" value="1"/>
</dbReference>
<evidence type="ECO:0000256" key="6">
    <source>
        <dbReference type="ARBA" id="ARBA00022777"/>
    </source>
</evidence>
<feature type="domain" description="Signal transduction histidine kinase subgroup 3 dimerisation and phosphoacceptor" evidence="11">
    <location>
        <begin position="219"/>
        <end position="285"/>
    </location>
</feature>
<keyword evidence="3" id="KW-0597">Phosphoprotein</keyword>
<evidence type="ECO:0000256" key="4">
    <source>
        <dbReference type="ARBA" id="ARBA00022679"/>
    </source>
</evidence>
<comment type="caution">
    <text evidence="13">The sequence shown here is derived from an EMBL/GenBank/DDBJ whole genome shotgun (WGS) entry which is preliminary data.</text>
</comment>